<reference evidence="15" key="1">
    <citation type="submission" date="2022-01" db="EMBL/GenBank/DDBJ databases">
        <title>Genome Sequence Resource for Two Populations of Ditylenchus destructor, the Migratory Endoparasitic Phytonematode.</title>
        <authorList>
            <person name="Zhang H."/>
            <person name="Lin R."/>
            <person name="Xie B."/>
        </authorList>
    </citation>
    <scope>NUCLEOTIDE SEQUENCE</scope>
    <source>
        <strain evidence="15">BazhouSP</strain>
    </source>
</reference>
<dbReference type="GO" id="GO:0005524">
    <property type="term" value="F:ATP binding"/>
    <property type="evidence" value="ECO:0007669"/>
    <property type="project" value="UniProtKB-KW"/>
</dbReference>
<dbReference type="InterPro" id="IPR003395">
    <property type="entry name" value="RecF/RecN/SMC_N"/>
</dbReference>
<dbReference type="PANTHER" id="PTHR19306:SF6">
    <property type="entry name" value="STRUCTURAL MAINTENANCE OF CHROMOSOMES PROTEIN 6"/>
    <property type="match status" value="1"/>
</dbReference>
<evidence type="ECO:0000256" key="7">
    <source>
        <dbReference type="ARBA" id="ARBA00022840"/>
    </source>
</evidence>
<evidence type="ECO:0000256" key="4">
    <source>
        <dbReference type="ARBA" id="ARBA00022454"/>
    </source>
</evidence>
<dbReference type="Proteomes" id="UP001201812">
    <property type="component" value="Unassembled WGS sequence"/>
</dbReference>
<dbReference type="GO" id="GO:0030915">
    <property type="term" value="C:Smc5-Smc6 complex"/>
    <property type="evidence" value="ECO:0007669"/>
    <property type="project" value="TreeGrafter"/>
</dbReference>
<dbReference type="SUPFAM" id="SSF52540">
    <property type="entry name" value="P-loop containing nucleoside triphosphate hydrolases"/>
    <property type="match status" value="2"/>
</dbReference>
<dbReference type="InterPro" id="IPR021827">
    <property type="entry name" value="Nup186/Nup192/Nup205"/>
</dbReference>
<dbReference type="EMBL" id="JAKKPZ010000001">
    <property type="protein sequence ID" value="KAI1727898.1"/>
    <property type="molecule type" value="Genomic_DNA"/>
</dbReference>
<comment type="caution">
    <text evidence="15">The sequence shown here is derived from an EMBL/GenBank/DDBJ whole genome shotgun (WGS) entry which is preliminary data.</text>
</comment>
<evidence type="ECO:0000256" key="3">
    <source>
        <dbReference type="ARBA" id="ARBA00006793"/>
    </source>
</evidence>
<dbReference type="GO" id="GO:0003697">
    <property type="term" value="F:single-stranded DNA binding"/>
    <property type="evidence" value="ECO:0007669"/>
    <property type="project" value="TreeGrafter"/>
</dbReference>
<dbReference type="Gene3D" id="3.40.50.300">
    <property type="entry name" value="P-loop containing nucleotide triphosphate hydrolases"/>
    <property type="match status" value="2"/>
</dbReference>
<dbReference type="GO" id="GO:0035861">
    <property type="term" value="C:site of double-strand break"/>
    <property type="evidence" value="ECO:0007669"/>
    <property type="project" value="TreeGrafter"/>
</dbReference>
<sequence>MTYKDIALELELALLFSQQNTPVKYDNWFRFSAMWLEARNLLESLNKFCCDPSNETVFAQFYDCLEKNLDRLKVPLGNRPKSNVKRAAISKLGQEVAISGERKIIIDETIRNEATSLSDLFEMDEHDALELVVVGEMQSRNFRDLSRPLCAIVCYYDAHRYFCLLLKSLLAFHANQLYVNSASEKIRGITMTLLSDKALYNGLLERFSKFSVPLEFARLNNPSVNALGGPNHQATLTLMINDIESCCYEIVCMFSLYCPLENQADVLKRLFEYVRKFPRKPFNVPQLAVWTSVLLFINPMRLKQQCDGSVDVFKIFGSLLVESWDDDCLKATIELCFGVAIKYARSSLGLGIPHTLNDHALIDKAIEEHALEFIHAYVLVPNFGRFHFLVDVLDSIIKNFICYFREKLHEMYNLCEEQLYDLAENAAHTKNMASAQANLHFKSLIELITTIYEPDTEQIQNYAEQFTDPKCEALRSFVLSGRSISAPQLSITYLAMLRSLCKSEASSKVVHRMDENFSALFGAFRKYFDYFRSYSGKSLPVPQSIAIMNAAPMISEEELVGLVSWTQLATAIAKKNPDARRQIYEDRSWNCIENVTGLLTCSIPLVLKGNLYQFLAALSIDESAAVHVWNCIISEGICAQLPNGRLTGIQQDLEEQECAVKVYDCSYGYLSLMQELFRHKARPSVNQLGPHLQFIIKSIISQFSSRSYKDPQQMWNLVKLAIDCLYELLRMFYVTQMSVRSKSSEIQVLGQLLNDSPLSRNLIHIIMEGIDKSSERPLHDTKRDQASFSAIRLFYTAISHQSSLADAIRIVDSNLIISSLDSILFSPLPAKSDLNFLGLLLLYLSEGENLLRHSFYVLKILREACSQRPSLQAHIVQSTFSCRKNLIEAFSRLTSVFTSDIQILPTDLNIVDVESTLLPRVRGEIVRLLIETCIDSLEADPKAPNMAFLLLGFNFKLHCMTEDDIDMTDTDNDGLRNIMEIGSMITTLDDLFSIPFSGLYEPSLRLLLKLASFGAASSSLIIRHMRSHQDLVYRLCICNIFRKMETQQDYKIQYNGDCTALILRKSIQAIVLELVALELSSLIRMGHVEKPRKFIEALLSSPCDIMNETTAMNESFATSSNIDQNNRAYLWALLDQSRVVTPDVTPPVCSKFDTQRLDELLRYCIRKNSCNIEQFDVEYLSLLLNTEISSILNTEIGAIRGEVREILLFSIRHNARNLLEGACIHLLSGWLAVINVLSLVAPLPFINPEQHQCFLVDALFILKEYCFYVDTSVELSGMLSDCIFRLVRAICSILKTTSPPKSQMRDFLYPIIHLLLQCLILPGYSKCVRFKMDIYGSILCIFDTLSKVPEHEGRQPKLVVNSPSAKTRESNQLTDMMKSERTGKELWTKIFEPVTAQVVSTFSADITFAPVSLKIVATACLSDIIREDIIRSQLVLQHFISSGSMRCIVDSLNRMTDDAGKNGYSEDVERNRKKLNIFSQMLKAAAPSRIGNKRPLQDSDACNREPPQKKPLDSGEIRNARSQLNSQDNNGVAQIGSQNIIRKAVTKVESIELTNFMCHSSLKLEFDTSKHNCFYIVGANGSGKSAIFAALNIGLGGKGRANERGNTLQAYIKEGQDSARIRIVLDNCGVSYPNYDDQIIVERSITRTASPFVLKTRNRPGDPEKTITRKKSDLDAIMRHFNIDLDNPLAWLSQDRARQFLQQMKPEKLYEIYYVSTELKSTEDIHREVTANVRDSKSLLFNNEEKRKRKQAEYDDLLKKFQAGRKIEETKTYLRQLKWKALWSPVKDTDQEIANADRNIARCAESKCRIENSIASNEEKIRAAESEKTAVSLRVEELQEEFNTRKAELSDKGAMLTARDRAVRDTKDEIGKFVADLKLVEKELKLAEMQLRKIQGNANRDLNVEKEQLQSEKIAIQQKLNKLNEQKAQLLQSIKECDEECSNKARSHGMVVRDMRNTVGDIERAKSDFQTFTASRRDRLALLGPHVMEVMKLIRDNKRLFKTLPIGPIGGYVKLREEKWATSVEYCLKGMLNKFICDSMEDRRVLDELCRNKKIRADVITYKFSRPKIDTSAGQPPQKFLTIERVIDTGVDVVHNVLVDHLSIEGILLIESDDEARNLMRTNPPPNVHQTQTLSCSVVYPRRGTRNNYRYYANKAFVSRFFDKDAEFSKRDFKAESTNLQNLLEQKRRQEAELSREKSVAESSLKHVKGKYDAVCHEIHATTLDDKALDERDNELRKIMSSGDLIETFNVTIAELEKRRQEIIDQVEEAKKTLAVKESEKDETKHAVDEIKGELNQINVALRKANERLRSLETQDEECTAHIENERNRLAKCDHLTQKYSETKKALSQRRETLEQECYEKVNEDNIDYQQPPGMTIPPDYNDIPSTKELETEIAATERQIRLAHESLDSAKLTTPEELLHFRETNKTFCGRLEFYVKIYQKKALQDLKGLSGGERSYTTSCFVMALWNCVDSPFCCLDEFDVFMDMINRRFVMEMLVEYAESNKWSQFFFFTPQDISELGRDKDHVQIFNMPKVRDT</sequence>
<dbReference type="GO" id="GO:0000724">
    <property type="term" value="P:double-strand break repair via homologous recombination"/>
    <property type="evidence" value="ECO:0007669"/>
    <property type="project" value="TreeGrafter"/>
</dbReference>
<feature type="coiled-coil region" evidence="12">
    <location>
        <begin position="2170"/>
        <end position="2204"/>
    </location>
</feature>
<proteinExistence type="inferred from homology"/>
<evidence type="ECO:0000256" key="5">
    <source>
        <dbReference type="ARBA" id="ARBA00022741"/>
    </source>
</evidence>
<dbReference type="InterPro" id="IPR027417">
    <property type="entry name" value="P-loop_NTPase"/>
</dbReference>
<evidence type="ECO:0000256" key="9">
    <source>
        <dbReference type="ARBA" id="ARBA00023172"/>
    </source>
</evidence>
<comment type="subcellular location">
    <subcellularLocation>
        <location evidence="2">Chromosome</location>
    </subcellularLocation>
    <subcellularLocation>
        <location evidence="1">Nucleus</location>
    </subcellularLocation>
</comment>
<keyword evidence="10" id="KW-0234">DNA repair</keyword>
<feature type="coiled-coil region" evidence="12">
    <location>
        <begin position="2246"/>
        <end position="2407"/>
    </location>
</feature>
<evidence type="ECO:0000259" key="14">
    <source>
        <dbReference type="Pfam" id="PF02463"/>
    </source>
</evidence>
<protein>
    <submittedName>
        <fullName evidence="15">Nuclear pore complex scaffold, nucleoporins domain-containing protein</fullName>
    </submittedName>
</protein>
<feature type="region of interest" description="Disordered" evidence="13">
    <location>
        <begin position="1489"/>
        <end position="1515"/>
    </location>
</feature>
<comment type="similarity">
    <text evidence="3">Belongs to the SMC family. SMC6 subfamily.</text>
</comment>
<evidence type="ECO:0000256" key="11">
    <source>
        <dbReference type="ARBA" id="ARBA00023242"/>
    </source>
</evidence>
<evidence type="ECO:0000256" key="2">
    <source>
        <dbReference type="ARBA" id="ARBA00004286"/>
    </source>
</evidence>
<gene>
    <name evidence="15" type="ORF">DdX_00038</name>
</gene>
<evidence type="ECO:0000313" key="16">
    <source>
        <dbReference type="Proteomes" id="UP001201812"/>
    </source>
</evidence>
<evidence type="ECO:0000313" key="15">
    <source>
        <dbReference type="EMBL" id="KAI1727898.1"/>
    </source>
</evidence>
<name>A0AAD4NEJ8_9BILA</name>
<keyword evidence="7" id="KW-0067">ATP-binding</keyword>
<organism evidence="15 16">
    <name type="scientific">Ditylenchus destructor</name>
    <dbReference type="NCBI Taxonomy" id="166010"/>
    <lineage>
        <taxon>Eukaryota</taxon>
        <taxon>Metazoa</taxon>
        <taxon>Ecdysozoa</taxon>
        <taxon>Nematoda</taxon>
        <taxon>Chromadorea</taxon>
        <taxon>Rhabditida</taxon>
        <taxon>Tylenchina</taxon>
        <taxon>Tylenchomorpha</taxon>
        <taxon>Sphaerularioidea</taxon>
        <taxon>Anguinidae</taxon>
        <taxon>Anguininae</taxon>
        <taxon>Ditylenchus</taxon>
    </lineage>
</organism>
<keyword evidence="6" id="KW-0227">DNA damage</keyword>
<evidence type="ECO:0000256" key="10">
    <source>
        <dbReference type="ARBA" id="ARBA00023204"/>
    </source>
</evidence>
<feature type="domain" description="RecF/RecN/SMC N-terminal" evidence="14">
    <location>
        <begin position="1548"/>
        <end position="2513"/>
    </location>
</feature>
<evidence type="ECO:0000256" key="6">
    <source>
        <dbReference type="ARBA" id="ARBA00022763"/>
    </source>
</evidence>
<evidence type="ECO:0000256" key="12">
    <source>
        <dbReference type="SAM" id="Coils"/>
    </source>
</evidence>
<accession>A0AAD4NEJ8</accession>
<keyword evidence="8 12" id="KW-0175">Coiled coil</keyword>
<dbReference type="GO" id="GO:0003684">
    <property type="term" value="F:damaged DNA binding"/>
    <property type="evidence" value="ECO:0007669"/>
    <property type="project" value="TreeGrafter"/>
</dbReference>
<keyword evidence="16" id="KW-1185">Reference proteome</keyword>
<keyword evidence="9" id="KW-0233">DNA recombination</keyword>
<dbReference type="GO" id="GO:0005643">
    <property type="term" value="C:nuclear pore"/>
    <property type="evidence" value="ECO:0007669"/>
    <property type="project" value="InterPro"/>
</dbReference>
<evidence type="ECO:0000256" key="8">
    <source>
        <dbReference type="ARBA" id="ARBA00023054"/>
    </source>
</evidence>
<evidence type="ECO:0000256" key="1">
    <source>
        <dbReference type="ARBA" id="ARBA00004123"/>
    </source>
</evidence>
<keyword evidence="11" id="KW-0539">Nucleus</keyword>
<evidence type="ECO:0000256" key="13">
    <source>
        <dbReference type="SAM" id="MobiDB-lite"/>
    </source>
</evidence>
<keyword evidence="4" id="KW-0158">Chromosome</keyword>
<feature type="coiled-coil region" evidence="12">
    <location>
        <begin position="1877"/>
        <end position="1940"/>
    </location>
</feature>
<dbReference type="Pfam" id="PF11894">
    <property type="entry name" value="Nup192"/>
    <property type="match status" value="1"/>
</dbReference>
<dbReference type="PANTHER" id="PTHR19306">
    <property type="entry name" value="STRUCTURAL MAINTENANCE OF CHROMOSOMES 5,6 SMC5, SMC6"/>
    <property type="match status" value="1"/>
</dbReference>
<dbReference type="Pfam" id="PF02463">
    <property type="entry name" value="SMC_N"/>
    <property type="match status" value="1"/>
</dbReference>
<feature type="compositionally biased region" description="Basic and acidic residues" evidence="13">
    <location>
        <begin position="1495"/>
        <end position="1515"/>
    </location>
</feature>
<keyword evidence="5" id="KW-0547">Nucleotide-binding</keyword>